<evidence type="ECO:0000313" key="2">
    <source>
        <dbReference type="EMBL" id="KAK9986981.1"/>
    </source>
</evidence>
<proteinExistence type="predicted"/>
<protein>
    <submittedName>
        <fullName evidence="2">Uncharacterized protein</fullName>
    </submittedName>
</protein>
<sequence>MARRKANLRTHSKSITLEGASIQHADQETNQEMNKTSMQDIGLHEHFAISLPPVRATRGPSKYLDVWDLPNNQVIELPLNSMHQPVDEGARAFIGFLGMIARKPHICPIR</sequence>
<evidence type="ECO:0000313" key="3">
    <source>
        <dbReference type="Proteomes" id="UP001459277"/>
    </source>
</evidence>
<dbReference type="AlphaFoldDB" id="A0AAW2BNP2"/>
<evidence type="ECO:0000256" key="1">
    <source>
        <dbReference type="SAM" id="MobiDB-lite"/>
    </source>
</evidence>
<dbReference type="EMBL" id="JAZDWU010000011">
    <property type="protein sequence ID" value="KAK9986981.1"/>
    <property type="molecule type" value="Genomic_DNA"/>
</dbReference>
<accession>A0AAW2BNP2</accession>
<name>A0AAW2BNP2_9ROSI</name>
<feature type="region of interest" description="Disordered" evidence="1">
    <location>
        <begin position="1"/>
        <end position="36"/>
    </location>
</feature>
<feature type="compositionally biased region" description="Basic residues" evidence="1">
    <location>
        <begin position="1"/>
        <end position="12"/>
    </location>
</feature>
<keyword evidence="3" id="KW-1185">Reference proteome</keyword>
<gene>
    <name evidence="2" type="ORF">SO802_031932</name>
</gene>
<comment type="caution">
    <text evidence="2">The sequence shown here is derived from an EMBL/GenBank/DDBJ whole genome shotgun (WGS) entry which is preliminary data.</text>
</comment>
<dbReference type="Proteomes" id="UP001459277">
    <property type="component" value="Unassembled WGS sequence"/>
</dbReference>
<reference evidence="2 3" key="1">
    <citation type="submission" date="2024-01" db="EMBL/GenBank/DDBJ databases">
        <title>A telomere-to-telomere, gap-free genome of sweet tea (Lithocarpus litseifolius).</title>
        <authorList>
            <person name="Zhou J."/>
        </authorList>
    </citation>
    <scope>NUCLEOTIDE SEQUENCE [LARGE SCALE GENOMIC DNA]</scope>
    <source>
        <strain evidence="2">Zhou-2022a</strain>
        <tissue evidence="2">Leaf</tissue>
    </source>
</reference>
<organism evidence="2 3">
    <name type="scientific">Lithocarpus litseifolius</name>
    <dbReference type="NCBI Taxonomy" id="425828"/>
    <lineage>
        <taxon>Eukaryota</taxon>
        <taxon>Viridiplantae</taxon>
        <taxon>Streptophyta</taxon>
        <taxon>Embryophyta</taxon>
        <taxon>Tracheophyta</taxon>
        <taxon>Spermatophyta</taxon>
        <taxon>Magnoliopsida</taxon>
        <taxon>eudicotyledons</taxon>
        <taxon>Gunneridae</taxon>
        <taxon>Pentapetalae</taxon>
        <taxon>rosids</taxon>
        <taxon>fabids</taxon>
        <taxon>Fagales</taxon>
        <taxon>Fagaceae</taxon>
        <taxon>Lithocarpus</taxon>
    </lineage>
</organism>